<reference evidence="4 5" key="2">
    <citation type="journal article" date="2024" name="Int. J. Syst. Evol. Microbiol.">
        <title>Promethearchaeum syntrophicum gen. nov., sp. nov., an anaerobic, obligately syntrophic archaeon, the first isolate of the lineage 'Asgard' archaea, and proposal of the new archaeal phylum Promethearchaeota phyl. nov. and kingdom Promethearchaeati regn. nov.</title>
        <authorList>
            <person name="Imachi H."/>
            <person name="Nobu M.K."/>
            <person name="Kato S."/>
            <person name="Takaki Y."/>
            <person name="Miyazaki M."/>
            <person name="Miyata M."/>
            <person name="Ogawara M."/>
            <person name="Saito Y."/>
            <person name="Sakai S."/>
            <person name="Tahara Y.O."/>
            <person name="Takano Y."/>
            <person name="Tasumi E."/>
            <person name="Uematsu K."/>
            <person name="Yoshimura T."/>
            <person name="Itoh T."/>
            <person name="Ohkuma M."/>
            <person name="Takai K."/>
        </authorList>
    </citation>
    <scope>NUCLEOTIDE SEQUENCE [LARGE SCALE GENOMIC DNA]</scope>
    <source>
        <strain evidence="4 5">MK-D1</strain>
    </source>
</reference>
<dbReference type="Gene3D" id="3.40.630.10">
    <property type="entry name" value="Zn peptidases"/>
    <property type="match status" value="1"/>
</dbReference>
<dbReference type="SUPFAM" id="SSF53187">
    <property type="entry name" value="Zn-dependent exopeptidases"/>
    <property type="match status" value="1"/>
</dbReference>
<dbReference type="EMBL" id="CP042905">
    <property type="protein sequence ID" value="QEE15913.1"/>
    <property type="molecule type" value="Genomic_DNA"/>
</dbReference>
<feature type="binding site" evidence="2">
    <location>
        <position position="364"/>
    </location>
    <ligand>
        <name>Mn(2+)</name>
        <dbReference type="ChEBI" id="CHEBI:29035"/>
        <label>2</label>
    </ligand>
</feature>
<dbReference type="Pfam" id="PF07687">
    <property type="entry name" value="M20_dimer"/>
    <property type="match status" value="1"/>
</dbReference>
<dbReference type="GO" id="GO:0046872">
    <property type="term" value="F:metal ion binding"/>
    <property type="evidence" value="ECO:0007669"/>
    <property type="project" value="UniProtKB-KW"/>
</dbReference>
<accession>A0A5B9D9Y9</accession>
<organism evidence="4 5">
    <name type="scientific">Promethearchaeum syntrophicum</name>
    <dbReference type="NCBI Taxonomy" id="2594042"/>
    <lineage>
        <taxon>Archaea</taxon>
        <taxon>Promethearchaeati</taxon>
        <taxon>Promethearchaeota</taxon>
        <taxon>Promethearchaeia</taxon>
        <taxon>Promethearchaeales</taxon>
        <taxon>Promethearchaeaceae</taxon>
        <taxon>Promethearchaeum</taxon>
    </lineage>
</organism>
<dbReference type="InterPro" id="IPR017439">
    <property type="entry name" value="Amidohydrolase"/>
</dbReference>
<dbReference type="Proteomes" id="UP000321408">
    <property type="component" value="Chromosome"/>
</dbReference>
<feature type="binding site" evidence="2">
    <location>
        <position position="143"/>
    </location>
    <ligand>
        <name>Mn(2+)</name>
        <dbReference type="ChEBI" id="CHEBI:29035"/>
        <label>2</label>
    </ligand>
</feature>
<dbReference type="AlphaFoldDB" id="A0A5B9D9Y9"/>
<dbReference type="Gene3D" id="3.30.70.360">
    <property type="match status" value="1"/>
</dbReference>
<comment type="cofactor">
    <cofactor evidence="2">
        <name>Mn(2+)</name>
        <dbReference type="ChEBI" id="CHEBI:29035"/>
    </cofactor>
    <text evidence="2">The Mn(2+) ion enhances activity.</text>
</comment>
<reference evidence="4 5" key="1">
    <citation type="journal article" date="2020" name="Nature">
        <title>Isolation of an archaeon at the prokaryote-eukaryote interface.</title>
        <authorList>
            <person name="Imachi H."/>
            <person name="Nobu M.K."/>
            <person name="Nakahara N."/>
            <person name="Morono Y."/>
            <person name="Ogawara M."/>
            <person name="Takaki Y."/>
            <person name="Takano Y."/>
            <person name="Uematsu K."/>
            <person name="Ikuta T."/>
            <person name="Ito M."/>
            <person name="Matsui Y."/>
            <person name="Miyazaki M."/>
            <person name="Murata K."/>
            <person name="Saito Y."/>
            <person name="Sakai S."/>
            <person name="Song C."/>
            <person name="Tasumi E."/>
            <person name="Yamanaka Y."/>
            <person name="Yamaguchi T."/>
            <person name="Kamagata Y."/>
            <person name="Tamaki H."/>
            <person name="Takai K."/>
        </authorList>
    </citation>
    <scope>NUCLEOTIDE SEQUENCE [LARGE SCALE GENOMIC DNA]</scope>
    <source>
        <strain evidence="4 5">MK-D1</strain>
    </source>
</reference>
<dbReference type="InterPro" id="IPR011650">
    <property type="entry name" value="Peptidase_M20_dimer"/>
</dbReference>
<keyword evidence="5" id="KW-1185">Reference proteome</keyword>
<feature type="binding site" evidence="2">
    <location>
        <position position="109"/>
    </location>
    <ligand>
        <name>Mn(2+)</name>
        <dbReference type="ChEBI" id="CHEBI:29035"/>
        <label>2</label>
    </ligand>
</feature>
<dbReference type="RefSeq" id="WP_244626318.1">
    <property type="nucleotide sequence ID" value="NZ_CP042905.2"/>
</dbReference>
<gene>
    <name evidence="4" type="ORF">DSAG12_01740</name>
</gene>
<keyword evidence="2" id="KW-0464">Manganese</keyword>
<sequence length="394" mass="44146">MHREKLLEMIINEAHDCESYLIEMRRYFHMHPETMYDEENTASYIEKELTNIGFSPVRVAGTGITAILKGNNKGKTIGLRADMDALNITEKNEKSYVSKIPGKMHACGHDAHMACLLGAARILWKFKDNLIGNVKFIFQPAEEGGAGAYKMINEGVLDDVDEIFGLHVWSPLESGKIGLCPGPIMASSDMFEITIKGKGGHAAFPHLCIDPSAIVPDIYDAFQKILTREIDPLEPTVISIPVFKGSNAHNVIPSKFTLQGTIRTLNPTIRKYIIKRMHEVLKGYAEAWRCKAKLKFIEPSYPTVINDEELTEKISELLDPLGPITSIPPSMGGEDFSFFQQKVRGVFLFLGIKNIEKGILNPHHHPNFDIDEDILWKGAAIYSILGFKNFNVDF</sequence>
<dbReference type="PANTHER" id="PTHR11014:SF63">
    <property type="entry name" value="METALLOPEPTIDASE, PUTATIVE (AFU_ORTHOLOGUE AFUA_6G09600)-RELATED"/>
    <property type="match status" value="1"/>
</dbReference>
<dbReference type="GeneID" id="41329733"/>
<dbReference type="FunFam" id="3.30.70.360:FF:000001">
    <property type="entry name" value="N-acetyldiaminopimelate deacetylase"/>
    <property type="match status" value="1"/>
</dbReference>
<protein>
    <submittedName>
        <fullName evidence="4">M20 family metallopeptidase</fullName>
    </submittedName>
</protein>
<evidence type="ECO:0000256" key="2">
    <source>
        <dbReference type="PIRSR" id="PIRSR005962-1"/>
    </source>
</evidence>
<feature type="binding site" evidence="2">
    <location>
        <position position="107"/>
    </location>
    <ligand>
        <name>Mn(2+)</name>
        <dbReference type="ChEBI" id="CHEBI:29035"/>
        <label>2</label>
    </ligand>
</feature>
<evidence type="ECO:0000256" key="1">
    <source>
        <dbReference type="ARBA" id="ARBA00022801"/>
    </source>
</evidence>
<keyword evidence="2" id="KW-0479">Metal-binding</keyword>
<dbReference type="PIRSF" id="PIRSF005962">
    <property type="entry name" value="Pept_M20D_amidohydro"/>
    <property type="match status" value="1"/>
</dbReference>
<keyword evidence="1" id="KW-0378">Hydrolase</keyword>
<proteinExistence type="predicted"/>
<evidence type="ECO:0000259" key="3">
    <source>
        <dbReference type="Pfam" id="PF07687"/>
    </source>
</evidence>
<dbReference type="PANTHER" id="PTHR11014">
    <property type="entry name" value="PEPTIDASE M20 FAMILY MEMBER"/>
    <property type="match status" value="1"/>
</dbReference>
<evidence type="ECO:0000313" key="4">
    <source>
        <dbReference type="EMBL" id="QEE15913.1"/>
    </source>
</evidence>
<dbReference type="InterPro" id="IPR036264">
    <property type="entry name" value="Bact_exopeptidase_dim_dom"/>
</dbReference>
<dbReference type="NCBIfam" id="TIGR01891">
    <property type="entry name" value="amidohydrolases"/>
    <property type="match status" value="1"/>
</dbReference>
<dbReference type="SUPFAM" id="SSF55031">
    <property type="entry name" value="Bacterial exopeptidase dimerisation domain"/>
    <property type="match status" value="1"/>
</dbReference>
<evidence type="ECO:0000313" key="5">
    <source>
        <dbReference type="Proteomes" id="UP000321408"/>
    </source>
</evidence>
<feature type="domain" description="Peptidase M20 dimerisation" evidence="3">
    <location>
        <begin position="190"/>
        <end position="286"/>
    </location>
</feature>
<dbReference type="KEGG" id="psyt:DSAG12_01740"/>
<dbReference type="Pfam" id="PF01546">
    <property type="entry name" value="Peptidase_M20"/>
    <property type="match status" value="1"/>
</dbReference>
<dbReference type="GO" id="GO:0004180">
    <property type="term" value="F:carboxypeptidase activity"/>
    <property type="evidence" value="ECO:0007669"/>
    <property type="project" value="UniProtKB-KW"/>
</dbReference>
<feature type="binding site" evidence="2">
    <location>
        <position position="167"/>
    </location>
    <ligand>
        <name>Mn(2+)</name>
        <dbReference type="ChEBI" id="CHEBI:29035"/>
        <label>2</label>
    </ligand>
</feature>
<dbReference type="InterPro" id="IPR002933">
    <property type="entry name" value="Peptidase_M20"/>
</dbReference>
<name>A0A5B9D9Y9_9ARCH</name>